<dbReference type="AlphaFoldDB" id="A0A553FR13"/>
<evidence type="ECO:0008006" key="5">
    <source>
        <dbReference type="Google" id="ProtNLM"/>
    </source>
</evidence>
<dbReference type="PROSITE" id="PS51318">
    <property type="entry name" value="TAT"/>
    <property type="match status" value="1"/>
</dbReference>
<keyword evidence="1" id="KW-1133">Transmembrane helix</keyword>
<feature type="transmembrane region" description="Helical" evidence="1">
    <location>
        <begin position="50"/>
        <end position="71"/>
    </location>
</feature>
<dbReference type="Proteomes" id="UP000320443">
    <property type="component" value="Unassembled WGS sequence"/>
</dbReference>
<feature type="chain" id="PRO_5044617337" description="Secreted protein" evidence="2">
    <location>
        <begin position="27"/>
        <end position="77"/>
    </location>
</feature>
<protein>
    <recommendedName>
        <fullName evidence="5">Secreted protein</fullName>
    </recommendedName>
</protein>
<keyword evidence="4" id="KW-1185">Reference proteome</keyword>
<reference evidence="3 4" key="1">
    <citation type="submission" date="2019-07" db="EMBL/GenBank/DDBJ databases">
        <title>Draft genome of C. aurimucosum strain 2274.</title>
        <authorList>
            <person name="Pacheco L.G.C."/>
            <person name="Aguiar E.R.G.R."/>
            <person name="Santos C.S."/>
            <person name="Rocha D.J.P.G."/>
            <person name="Sant'Anna L.O."/>
            <person name="Mattos-Guaraldi A.L."/>
            <person name="Santos L.S."/>
        </authorList>
    </citation>
    <scope>NUCLEOTIDE SEQUENCE [LARGE SCALE GENOMIC DNA]</scope>
    <source>
        <strain evidence="3 4">2274</strain>
    </source>
</reference>
<gene>
    <name evidence="3" type="ORF">FNY97_11205</name>
</gene>
<feature type="signal peptide" evidence="2">
    <location>
        <begin position="1"/>
        <end position="26"/>
    </location>
</feature>
<dbReference type="EMBL" id="VKDK01000023">
    <property type="protein sequence ID" value="TRX59701.1"/>
    <property type="molecule type" value="Genomic_DNA"/>
</dbReference>
<sequence>MKIRRTLVALTAATSLAVAGAPAASAATYPEPLNQVMDEMVKYGGPQAPNLLLIPAALSSLGILNSLLVMATASSRA</sequence>
<proteinExistence type="predicted"/>
<evidence type="ECO:0000313" key="4">
    <source>
        <dbReference type="Proteomes" id="UP000320443"/>
    </source>
</evidence>
<dbReference type="InterPro" id="IPR006311">
    <property type="entry name" value="TAT_signal"/>
</dbReference>
<evidence type="ECO:0000313" key="3">
    <source>
        <dbReference type="EMBL" id="TRX59701.1"/>
    </source>
</evidence>
<accession>A0A553FR13</accession>
<keyword evidence="1" id="KW-0472">Membrane</keyword>
<evidence type="ECO:0000256" key="2">
    <source>
        <dbReference type="SAM" id="SignalP"/>
    </source>
</evidence>
<keyword evidence="2" id="KW-0732">Signal</keyword>
<keyword evidence="1" id="KW-0812">Transmembrane</keyword>
<organism evidence="3 4">
    <name type="scientific">Corynebacterium hiratae</name>
    <dbReference type="NCBI Taxonomy" id="3139423"/>
    <lineage>
        <taxon>Bacteria</taxon>
        <taxon>Bacillati</taxon>
        <taxon>Actinomycetota</taxon>
        <taxon>Actinomycetes</taxon>
        <taxon>Mycobacteriales</taxon>
        <taxon>Corynebacteriaceae</taxon>
        <taxon>Corynebacterium</taxon>
    </lineage>
</organism>
<comment type="caution">
    <text evidence="3">The sequence shown here is derived from an EMBL/GenBank/DDBJ whole genome shotgun (WGS) entry which is preliminary data.</text>
</comment>
<dbReference type="RefSeq" id="WP_070680095.1">
    <property type="nucleotide sequence ID" value="NZ_VIOG01000008.1"/>
</dbReference>
<name>A0A553FR13_9CORY</name>
<evidence type="ECO:0000256" key="1">
    <source>
        <dbReference type="SAM" id="Phobius"/>
    </source>
</evidence>